<dbReference type="EC" id="4.3.1.18" evidence="4"/>
<dbReference type="Proteomes" id="UP000185678">
    <property type="component" value="Unassembled WGS sequence"/>
</dbReference>
<reference evidence="6 7" key="1">
    <citation type="submission" date="2017-01" db="EMBL/GenBank/DDBJ databases">
        <authorList>
            <person name="Mah S.A."/>
            <person name="Swanson W.J."/>
            <person name="Moy G.W."/>
            <person name="Vacquier V.D."/>
        </authorList>
    </citation>
    <scope>NUCLEOTIDE SEQUENCE [LARGE SCALE GENOMIC DNA]</scope>
    <source>
        <strain evidence="6 7">DSM 11589</strain>
    </source>
</reference>
<sequence length="474" mass="49916">MKGMATMTPVIADPALLTHPALAAAAARRETCWFNPQWQPLGKAQATLPVDATVIDGAEARLARCAPLMAAAFPLTAGQGGILESPLLPVPALHQHLERGWNRPLPGHLWLKADHALPVSGSIKARGGIHEVLKVAETVALRAGLWAGPEENTRRLLSPQCRAEFQRHEIAVGSTGNLGLSIGIMAARLGFSATVHMSADAKGWKKALLREKGVQVVEYAEDYSAAVAQGRQQAQANPLCHFVDDENSLDLFAGYAVAARRLAGQFAVNGIVVDADHPLFVYLPCGVGGGPGGVAFGLRQQFGDAVHCLFAEPVEAPCMLLGMASGRHHQVAVQDLGLSGQTCADGLAVGRASGFVGGVMEPLLSGIFTVSDAHLLQMVVALQQAEGLMVEPSAVAGVPGVGWVSAPQATGWRQAHGLTDQNLQRATHLVWSTGGSMVPVDEQERTLAAGQAYGPLEYWGFEGEQPNPFVRSKG</sequence>
<dbReference type="GO" id="GO:0016836">
    <property type="term" value="F:hydro-lyase activity"/>
    <property type="evidence" value="ECO:0007669"/>
    <property type="project" value="UniProtKB-UniRule"/>
</dbReference>
<dbReference type="PANTHER" id="PTHR48078:SF9">
    <property type="entry name" value="D-SERINE DEHYDRATASE"/>
    <property type="match status" value="1"/>
</dbReference>
<dbReference type="GO" id="GO:0030170">
    <property type="term" value="F:pyridoxal phosphate binding"/>
    <property type="evidence" value="ECO:0007669"/>
    <property type="project" value="InterPro"/>
</dbReference>
<dbReference type="GO" id="GO:0009097">
    <property type="term" value="P:isoleucine biosynthetic process"/>
    <property type="evidence" value="ECO:0007669"/>
    <property type="project" value="TreeGrafter"/>
</dbReference>
<evidence type="ECO:0000313" key="7">
    <source>
        <dbReference type="Proteomes" id="UP000185678"/>
    </source>
</evidence>
<dbReference type="InterPro" id="IPR011780">
    <property type="entry name" value="D_Ser_am_lyase"/>
</dbReference>
<protein>
    <recommendedName>
        <fullName evidence="4">Probable D-serine dehydratase</fullName>
        <ecNumber evidence="4">4.3.1.18</ecNumber>
    </recommendedName>
    <alternativeName>
        <fullName evidence="4">D-serine deaminase</fullName>
        <shortName evidence="4">DSD</shortName>
    </alternativeName>
</protein>
<comment type="catalytic activity">
    <reaction evidence="4">
        <text>D-serine = pyruvate + NH4(+)</text>
        <dbReference type="Rhea" id="RHEA:13977"/>
        <dbReference type="ChEBI" id="CHEBI:15361"/>
        <dbReference type="ChEBI" id="CHEBI:28938"/>
        <dbReference type="ChEBI" id="CHEBI:35247"/>
        <dbReference type="EC" id="4.3.1.18"/>
    </reaction>
</comment>
<dbReference type="HAMAP" id="MF_01030">
    <property type="entry name" value="D_Ser_dehydrat"/>
    <property type="match status" value="1"/>
</dbReference>
<dbReference type="InterPro" id="IPR000634">
    <property type="entry name" value="Ser/Thr_deHydtase_PyrdxlP-BS"/>
</dbReference>
<proteinExistence type="inferred from homology"/>
<dbReference type="GO" id="GO:0036088">
    <property type="term" value="P:D-serine catabolic process"/>
    <property type="evidence" value="ECO:0007669"/>
    <property type="project" value="TreeGrafter"/>
</dbReference>
<comment type="cofactor">
    <cofactor evidence="1 4">
        <name>pyridoxal 5'-phosphate</name>
        <dbReference type="ChEBI" id="CHEBI:597326"/>
    </cofactor>
</comment>
<evidence type="ECO:0000313" key="6">
    <source>
        <dbReference type="EMBL" id="SIS96853.1"/>
    </source>
</evidence>
<organism evidence="6 7">
    <name type="scientific">Insolitispirillum peregrinum</name>
    <dbReference type="NCBI Taxonomy" id="80876"/>
    <lineage>
        <taxon>Bacteria</taxon>
        <taxon>Pseudomonadati</taxon>
        <taxon>Pseudomonadota</taxon>
        <taxon>Alphaproteobacteria</taxon>
        <taxon>Rhodospirillales</taxon>
        <taxon>Novispirillaceae</taxon>
        <taxon>Insolitispirillum</taxon>
    </lineage>
</organism>
<evidence type="ECO:0000256" key="3">
    <source>
        <dbReference type="ARBA" id="ARBA00023239"/>
    </source>
</evidence>
<evidence type="ECO:0000259" key="5">
    <source>
        <dbReference type="Pfam" id="PF00291"/>
    </source>
</evidence>
<dbReference type="GO" id="GO:0008721">
    <property type="term" value="F:D-serine ammonia-lyase activity"/>
    <property type="evidence" value="ECO:0007669"/>
    <property type="project" value="UniProtKB-EC"/>
</dbReference>
<dbReference type="EMBL" id="FTOA01000005">
    <property type="protein sequence ID" value="SIS96853.1"/>
    <property type="molecule type" value="Genomic_DNA"/>
</dbReference>
<keyword evidence="2 4" id="KW-0663">Pyridoxal phosphate</keyword>
<comment type="similarity">
    <text evidence="4">Belongs to the serine/threonine dehydratase family. DsdA subfamily.</text>
</comment>
<name>A0A1N7NEM1_9PROT</name>
<accession>A0A1N7NEM1</accession>
<dbReference type="InterPro" id="IPR001926">
    <property type="entry name" value="TrpB-like_PALP"/>
</dbReference>
<dbReference type="Pfam" id="PF00291">
    <property type="entry name" value="PALP"/>
    <property type="match status" value="1"/>
</dbReference>
<dbReference type="PANTHER" id="PTHR48078">
    <property type="entry name" value="THREONINE DEHYDRATASE, MITOCHONDRIAL-RELATED"/>
    <property type="match status" value="1"/>
</dbReference>
<evidence type="ECO:0000256" key="2">
    <source>
        <dbReference type="ARBA" id="ARBA00022898"/>
    </source>
</evidence>
<feature type="modified residue" description="N6-(pyridoxal phosphate)lysine" evidence="4">
    <location>
        <position position="124"/>
    </location>
</feature>
<dbReference type="NCBIfam" id="TIGR02035">
    <property type="entry name" value="D_Ser_am_lyase"/>
    <property type="match status" value="1"/>
</dbReference>
<dbReference type="InterPro" id="IPR036052">
    <property type="entry name" value="TrpB-like_PALP_sf"/>
</dbReference>
<dbReference type="AlphaFoldDB" id="A0A1N7NEM1"/>
<dbReference type="NCBIfam" id="NF002823">
    <property type="entry name" value="PRK02991.1"/>
    <property type="match status" value="1"/>
</dbReference>
<feature type="domain" description="Tryptophan synthase beta chain-like PALP" evidence="5">
    <location>
        <begin position="82"/>
        <end position="401"/>
    </location>
</feature>
<keyword evidence="7" id="KW-1185">Reference proteome</keyword>
<dbReference type="InterPro" id="IPR050147">
    <property type="entry name" value="Ser/Thr_Dehydratase"/>
</dbReference>
<dbReference type="STRING" id="80876.SAMN05421779_10571"/>
<dbReference type="SUPFAM" id="SSF53686">
    <property type="entry name" value="Tryptophan synthase beta subunit-like PLP-dependent enzymes"/>
    <property type="match status" value="1"/>
</dbReference>
<dbReference type="PROSITE" id="PS00165">
    <property type="entry name" value="DEHYDRATASE_SER_THR"/>
    <property type="match status" value="1"/>
</dbReference>
<evidence type="ECO:0000256" key="1">
    <source>
        <dbReference type="ARBA" id="ARBA00001933"/>
    </source>
</evidence>
<gene>
    <name evidence="4" type="primary">dsdA</name>
    <name evidence="6" type="ORF">SAMN05421779_10571</name>
</gene>
<evidence type="ECO:0000256" key="4">
    <source>
        <dbReference type="HAMAP-Rule" id="MF_01030"/>
    </source>
</evidence>
<dbReference type="Gene3D" id="3.40.50.1100">
    <property type="match status" value="2"/>
</dbReference>
<keyword evidence="3 4" id="KW-0456">Lyase</keyword>